<evidence type="ECO:0000313" key="3">
    <source>
        <dbReference type="EMBL" id="QEL17029.1"/>
    </source>
</evidence>
<gene>
    <name evidence="3" type="ORF">PX52LOC_04005</name>
</gene>
<dbReference type="InterPro" id="IPR013022">
    <property type="entry name" value="Xyl_isomerase-like_TIM-brl"/>
</dbReference>
<evidence type="ECO:0000313" key="4">
    <source>
        <dbReference type="Proteomes" id="UP000324974"/>
    </source>
</evidence>
<dbReference type="OrthoDB" id="256625at2"/>
<dbReference type="InterPro" id="IPR036237">
    <property type="entry name" value="Xyl_isomerase-like_sf"/>
</dbReference>
<reference evidence="4" key="1">
    <citation type="submission" date="2019-08" db="EMBL/GenBank/DDBJ databases">
        <title>Limnoglobus roseus gen. nov., sp. nov., a novel freshwater planctomycete with a giant genome from the family Gemmataceae.</title>
        <authorList>
            <person name="Kulichevskaya I.S."/>
            <person name="Naumoff D.G."/>
            <person name="Miroshnikov K."/>
            <person name="Ivanova A."/>
            <person name="Philippov D.A."/>
            <person name="Hakobyan A."/>
            <person name="Rijpstra I.C."/>
            <person name="Sinninghe Damste J.S."/>
            <person name="Liesack W."/>
            <person name="Dedysh S.N."/>
        </authorList>
    </citation>
    <scope>NUCLEOTIDE SEQUENCE [LARGE SCALE GENOMIC DNA]</scope>
    <source>
        <strain evidence="4">PX52</strain>
    </source>
</reference>
<dbReference type="Pfam" id="PF01261">
    <property type="entry name" value="AP_endonuc_2"/>
    <property type="match status" value="1"/>
</dbReference>
<organism evidence="3 4">
    <name type="scientific">Limnoglobus roseus</name>
    <dbReference type="NCBI Taxonomy" id="2598579"/>
    <lineage>
        <taxon>Bacteria</taxon>
        <taxon>Pseudomonadati</taxon>
        <taxon>Planctomycetota</taxon>
        <taxon>Planctomycetia</taxon>
        <taxon>Gemmatales</taxon>
        <taxon>Gemmataceae</taxon>
        <taxon>Limnoglobus</taxon>
    </lineage>
</organism>
<name>A0A5C1ACB6_9BACT</name>
<dbReference type="SUPFAM" id="SSF51658">
    <property type="entry name" value="Xylose isomerase-like"/>
    <property type="match status" value="1"/>
</dbReference>
<evidence type="ECO:0000256" key="1">
    <source>
        <dbReference type="SAM" id="SignalP"/>
    </source>
</evidence>
<dbReference type="RefSeq" id="WP_149111687.1">
    <property type="nucleotide sequence ID" value="NZ_CP042425.1"/>
</dbReference>
<dbReference type="AlphaFoldDB" id="A0A5C1ACB6"/>
<sequence length="297" mass="32933">MRFALLVLLVVISPLSAADPAALFERKNLVAWCIVPFDGKHRGPDERAAMMKKLGFQHYAYDWRDQHLPSFEKELAALEREGIKLDAVWFPASLDKNAKFFLETLEKHKIQTQFWVTMNGGSVTTTPEEQAKRVKQHADSLRPIAEAAGKIGCTVGLYNHGGWFGEPENQIAIIDTLKLKNVGIVYNLHHGHDHLVRFPQLLKVMKPHLYAVNLNGTVKGGDKVGQKILPLGQGAEDLRLLKAIQDSGYAGPIGIIGHTDDDAEERLRDNLDGLDWLVPQLAGKPAGPKPPPRTGKK</sequence>
<feature type="signal peptide" evidence="1">
    <location>
        <begin position="1"/>
        <end position="17"/>
    </location>
</feature>
<keyword evidence="4" id="KW-1185">Reference proteome</keyword>
<dbReference type="GO" id="GO:0016853">
    <property type="term" value="F:isomerase activity"/>
    <property type="evidence" value="ECO:0007669"/>
    <property type="project" value="UniProtKB-KW"/>
</dbReference>
<dbReference type="KEGG" id="lrs:PX52LOC_04005"/>
<evidence type="ECO:0000259" key="2">
    <source>
        <dbReference type="Pfam" id="PF01261"/>
    </source>
</evidence>
<protein>
    <submittedName>
        <fullName evidence="3">Xylose isomerase-like TIM barrel</fullName>
    </submittedName>
</protein>
<keyword evidence="1" id="KW-0732">Signal</keyword>
<dbReference type="EMBL" id="CP042425">
    <property type="protein sequence ID" value="QEL17029.1"/>
    <property type="molecule type" value="Genomic_DNA"/>
</dbReference>
<keyword evidence="3" id="KW-0413">Isomerase</keyword>
<dbReference type="Gene3D" id="3.20.20.150">
    <property type="entry name" value="Divalent-metal-dependent TIM barrel enzymes"/>
    <property type="match status" value="1"/>
</dbReference>
<dbReference type="Proteomes" id="UP000324974">
    <property type="component" value="Chromosome"/>
</dbReference>
<feature type="domain" description="Xylose isomerase-like TIM barrel" evidence="2">
    <location>
        <begin position="121"/>
        <end position="273"/>
    </location>
</feature>
<proteinExistence type="predicted"/>
<feature type="chain" id="PRO_5022938614" evidence="1">
    <location>
        <begin position="18"/>
        <end position="297"/>
    </location>
</feature>
<accession>A0A5C1ACB6</accession>